<comment type="subcellular location">
    <subcellularLocation>
        <location evidence="2">Membrane</location>
        <topology evidence="2">Multi-pass membrane protein</topology>
    </subcellularLocation>
</comment>
<evidence type="ECO:0000256" key="6">
    <source>
        <dbReference type="ARBA" id="ARBA00022989"/>
    </source>
</evidence>
<evidence type="ECO:0000313" key="11">
    <source>
        <dbReference type="Proteomes" id="UP001449795"/>
    </source>
</evidence>
<feature type="transmembrane region" description="Helical" evidence="8">
    <location>
        <begin position="120"/>
        <end position="139"/>
    </location>
</feature>
<comment type="pathway">
    <text evidence="3">One-carbon metabolism; methylamine degradation.</text>
</comment>
<feature type="transmembrane region" description="Helical" evidence="8">
    <location>
        <begin position="50"/>
        <end position="71"/>
    </location>
</feature>
<dbReference type="InterPro" id="IPR009908">
    <property type="entry name" value="Methylamine_util_MauE"/>
</dbReference>
<comment type="function">
    <text evidence="1">May be specifically involved in the processing, transport, and/or maturation of the MADH beta-subunit.</text>
</comment>
<keyword evidence="7 8" id="KW-0472">Membrane</keyword>
<evidence type="ECO:0000256" key="2">
    <source>
        <dbReference type="ARBA" id="ARBA00004141"/>
    </source>
</evidence>
<feature type="transmembrane region" description="Helical" evidence="8">
    <location>
        <begin position="6"/>
        <end position="29"/>
    </location>
</feature>
<evidence type="ECO:0000313" key="10">
    <source>
        <dbReference type="EMBL" id="XAE41895.1"/>
    </source>
</evidence>
<evidence type="ECO:0000256" key="1">
    <source>
        <dbReference type="ARBA" id="ARBA00003475"/>
    </source>
</evidence>
<dbReference type="Proteomes" id="UP001449795">
    <property type="component" value="Chromosome"/>
</dbReference>
<keyword evidence="11" id="KW-1185">Reference proteome</keyword>
<gene>
    <name evidence="10" type="ORF">AAC691_16675</name>
</gene>
<evidence type="ECO:0000259" key="9">
    <source>
        <dbReference type="Pfam" id="PF07291"/>
    </source>
</evidence>
<sequence>MTGASVLLPLGAALLAGAIGMLYLAAGLAKLRRHDDFLTTLAAYRLLPDALLAPAAWGLGAVETALGAALLTGLGARPAACMGALLFVVFAAAMAVNVLRGRTDLSCGCLPGMAGARLGWGAVLRTLALVPPALLPALAGLPAAPLLRLQALAAGACLLALSLAVSALYSAGPKDQSA</sequence>
<evidence type="ECO:0000256" key="5">
    <source>
        <dbReference type="ARBA" id="ARBA00022692"/>
    </source>
</evidence>
<dbReference type="EMBL" id="CP152276">
    <property type="protein sequence ID" value="XAE41895.1"/>
    <property type="molecule type" value="Genomic_DNA"/>
</dbReference>
<keyword evidence="6 8" id="KW-1133">Transmembrane helix</keyword>
<proteinExistence type="predicted"/>
<evidence type="ECO:0000256" key="3">
    <source>
        <dbReference type="ARBA" id="ARBA00004856"/>
    </source>
</evidence>
<evidence type="ECO:0000256" key="4">
    <source>
        <dbReference type="ARBA" id="ARBA00019078"/>
    </source>
</evidence>
<feature type="transmembrane region" description="Helical" evidence="8">
    <location>
        <begin position="151"/>
        <end position="171"/>
    </location>
</feature>
<dbReference type="Pfam" id="PF07291">
    <property type="entry name" value="MauE"/>
    <property type="match status" value="1"/>
</dbReference>
<dbReference type="RefSeq" id="WP_342627723.1">
    <property type="nucleotide sequence ID" value="NZ_CP152276.1"/>
</dbReference>
<reference evidence="10 11" key="1">
    <citation type="submission" date="2024-04" db="EMBL/GenBank/DDBJ databases">
        <title>Complete genome sequence of Nguyenibacter vanlangesis HBCM-1154, a strain capable of nitrogen fixation, IAA production, and phosphorus solubilization isolated from sugarcane soil.</title>
        <authorList>
            <person name="MY HANH P."/>
        </authorList>
    </citation>
    <scope>NUCLEOTIDE SEQUENCE [LARGE SCALE GENOMIC DNA]</scope>
    <source>
        <strain evidence="10 11">HBCM 1154</strain>
    </source>
</reference>
<name>A0ABZ3D2K3_9PROT</name>
<protein>
    <recommendedName>
        <fullName evidence="4">Methylamine utilization protein MauE</fullName>
    </recommendedName>
</protein>
<feature type="domain" description="Methylamine utilisation protein MauE" evidence="9">
    <location>
        <begin position="13"/>
        <end position="130"/>
    </location>
</feature>
<feature type="transmembrane region" description="Helical" evidence="8">
    <location>
        <begin position="77"/>
        <end position="99"/>
    </location>
</feature>
<evidence type="ECO:0000256" key="8">
    <source>
        <dbReference type="SAM" id="Phobius"/>
    </source>
</evidence>
<organism evidence="10 11">
    <name type="scientific">Nguyenibacter vanlangensis</name>
    <dbReference type="NCBI Taxonomy" id="1216886"/>
    <lineage>
        <taxon>Bacteria</taxon>
        <taxon>Pseudomonadati</taxon>
        <taxon>Pseudomonadota</taxon>
        <taxon>Alphaproteobacteria</taxon>
        <taxon>Acetobacterales</taxon>
        <taxon>Acetobacteraceae</taxon>
        <taxon>Nguyenibacter</taxon>
    </lineage>
</organism>
<accession>A0ABZ3D2K3</accession>
<keyword evidence="5 8" id="KW-0812">Transmembrane</keyword>
<evidence type="ECO:0000256" key="7">
    <source>
        <dbReference type="ARBA" id="ARBA00023136"/>
    </source>
</evidence>